<proteinExistence type="predicted"/>
<dbReference type="InterPro" id="IPR050465">
    <property type="entry name" value="UPF0194_transport"/>
</dbReference>
<feature type="domain" description="Multidrug resistance protein MdtA-like barrel-sandwich hybrid" evidence="4">
    <location>
        <begin position="53"/>
        <end position="303"/>
    </location>
</feature>
<evidence type="ECO:0000313" key="6">
    <source>
        <dbReference type="Proteomes" id="UP000006620"/>
    </source>
</evidence>
<feature type="coiled-coil region" evidence="3">
    <location>
        <begin position="182"/>
        <end position="209"/>
    </location>
</feature>
<dbReference type="RefSeq" id="WP_013920006.1">
    <property type="nucleotide sequence ID" value="NC_015690.1"/>
</dbReference>
<dbReference type="SUPFAM" id="SSF111369">
    <property type="entry name" value="HlyD-like secretion proteins"/>
    <property type="match status" value="1"/>
</dbReference>
<comment type="subcellular location">
    <subcellularLocation>
        <location evidence="1">Cell envelope</location>
    </subcellularLocation>
</comment>
<gene>
    <name evidence="5" type="ordered locus">KNP414_06341</name>
</gene>
<dbReference type="PATRIC" id="fig|1036673.3.peg.5900"/>
<dbReference type="SUPFAM" id="SSF51230">
    <property type="entry name" value="Single hybrid motif"/>
    <property type="match status" value="1"/>
</dbReference>
<protein>
    <recommendedName>
        <fullName evidence="4">Multidrug resistance protein MdtA-like barrel-sandwich hybrid domain-containing protein</fullName>
    </recommendedName>
</protein>
<dbReference type="PANTHER" id="PTHR32347:SF23">
    <property type="entry name" value="BLL5650 PROTEIN"/>
    <property type="match status" value="1"/>
</dbReference>
<evidence type="ECO:0000256" key="1">
    <source>
        <dbReference type="ARBA" id="ARBA00004196"/>
    </source>
</evidence>
<dbReference type="PANTHER" id="PTHR32347">
    <property type="entry name" value="EFFLUX SYSTEM COMPONENT YKNX-RELATED"/>
    <property type="match status" value="1"/>
</dbReference>
<reference evidence="6" key="1">
    <citation type="submission" date="2011-06" db="EMBL/GenBank/DDBJ databases">
        <title>Complete genome sequence of Paenibacillus mucilaginosus KNP414.</title>
        <authorList>
            <person name="Wang J."/>
            <person name="Hu S."/>
            <person name="Hu X."/>
            <person name="Zhang B."/>
            <person name="Dong D."/>
            <person name="Zhang S."/>
            <person name="Zhao K."/>
            <person name="Wu D."/>
        </authorList>
    </citation>
    <scope>NUCLEOTIDE SEQUENCE [LARGE SCALE GENOMIC DNA]</scope>
    <source>
        <strain evidence="6">KNP414</strain>
    </source>
</reference>
<dbReference type="Gene3D" id="2.40.30.170">
    <property type="match status" value="1"/>
</dbReference>
<reference evidence="5 6" key="2">
    <citation type="journal article" date="2013" name="Genome Announc.">
        <title>Genome Sequence of Growth-Improving Paenibacillus mucilaginosus Strain KNP414.</title>
        <authorList>
            <person name="Lu J.J."/>
            <person name="Wang J.F."/>
            <person name="Hu X.F."/>
        </authorList>
    </citation>
    <scope>NUCLEOTIDE SEQUENCE [LARGE SCALE GENOMIC DNA]</scope>
    <source>
        <strain evidence="5 6">KNP414</strain>
    </source>
</reference>
<dbReference type="GO" id="GO:0030313">
    <property type="term" value="C:cell envelope"/>
    <property type="evidence" value="ECO:0007669"/>
    <property type="project" value="UniProtKB-SubCell"/>
</dbReference>
<dbReference type="EMBL" id="CP002869">
    <property type="protein sequence ID" value="AEI44862.1"/>
    <property type="molecule type" value="Genomic_DNA"/>
</dbReference>
<evidence type="ECO:0000259" key="4">
    <source>
        <dbReference type="Pfam" id="PF25917"/>
    </source>
</evidence>
<dbReference type="KEGG" id="pms:KNP414_06341"/>
<evidence type="ECO:0000313" key="5">
    <source>
        <dbReference type="EMBL" id="AEI44862.1"/>
    </source>
</evidence>
<dbReference type="AlphaFoldDB" id="F8FLU6"/>
<dbReference type="Gene3D" id="2.40.50.100">
    <property type="match status" value="1"/>
</dbReference>
<evidence type="ECO:0000256" key="2">
    <source>
        <dbReference type="ARBA" id="ARBA00023054"/>
    </source>
</evidence>
<dbReference type="Gene3D" id="1.10.287.470">
    <property type="entry name" value="Helix hairpin bin"/>
    <property type="match status" value="1"/>
</dbReference>
<feature type="coiled-coil region" evidence="3">
    <location>
        <begin position="253"/>
        <end position="280"/>
    </location>
</feature>
<evidence type="ECO:0000256" key="3">
    <source>
        <dbReference type="SAM" id="Coils"/>
    </source>
</evidence>
<keyword evidence="2 3" id="KW-0175">Coiled coil</keyword>
<sequence>MKKQVAAVVVLALALGGGGYMLRAEGKDAVTLSASEKASILTAEQINVSFQGVAGRIIDLPVKEEQSVKQGDVLMTLDPTDIDLQLKKAQADLEVTTLKIAQAEDGIRVAESKLGNAVKQAQIGLSQAQTQQAQVAEGARSEDIERQKLAVAAAEESYTHALKLYNQLLNLEESYDDNPYNYKDHRDAVENARSQVATLENAKNQQQAVLDKMLNGATEKERQQAALQADRAAAVVEQQELAGGDIANQKIGIDALKKQLEQQNILLQSLQIQKDRMTLKAPADGKIVKVVPKAGENVGAGTPVLLLETGKLYYDLYVDETQVGKFHPDSAVPTHFAALDDVVDGKVQFVTAAPQFAALRMSREKGTADLNSFQVRVYVDRTEKLLPGMTAEVHVDEVPAQ</sequence>
<dbReference type="HOGENOM" id="CLU_018816_6_2_9"/>
<organism evidence="5 6">
    <name type="scientific">Paenibacillus mucilaginosus (strain KNP414)</name>
    <dbReference type="NCBI Taxonomy" id="1036673"/>
    <lineage>
        <taxon>Bacteria</taxon>
        <taxon>Bacillati</taxon>
        <taxon>Bacillota</taxon>
        <taxon>Bacilli</taxon>
        <taxon>Bacillales</taxon>
        <taxon>Paenibacillaceae</taxon>
        <taxon>Paenibacillus</taxon>
    </lineage>
</organism>
<name>F8FLU6_PAEMK</name>
<dbReference type="InterPro" id="IPR011053">
    <property type="entry name" value="Single_hybrid_motif"/>
</dbReference>
<dbReference type="Pfam" id="PF25917">
    <property type="entry name" value="BSH_RND"/>
    <property type="match status" value="1"/>
</dbReference>
<dbReference type="Proteomes" id="UP000006620">
    <property type="component" value="Chromosome"/>
</dbReference>
<accession>F8FLU6</accession>
<dbReference type="InterPro" id="IPR058625">
    <property type="entry name" value="MdtA-like_BSH"/>
</dbReference>